<evidence type="ECO:0000259" key="3">
    <source>
        <dbReference type="Pfam" id="PF12957"/>
    </source>
</evidence>
<dbReference type="AlphaFoldDB" id="N1ZYJ0"/>
<feature type="compositionally biased region" description="Polar residues" evidence="1">
    <location>
        <begin position="126"/>
        <end position="135"/>
    </location>
</feature>
<comment type="caution">
    <text evidence="5">The sequence shown here is derived from an EMBL/GenBank/DDBJ whole genome shotgun (WGS) entry which is preliminary data.</text>
</comment>
<feature type="domain" description="Replication initiator A N-terminal" evidence="2">
    <location>
        <begin position="19"/>
        <end position="93"/>
    </location>
</feature>
<dbReference type="EMBL" id="AQFT01000182">
    <property type="protein sequence ID" value="EMZ18880.1"/>
    <property type="molecule type" value="Genomic_DNA"/>
</dbReference>
<dbReference type="HOGENOM" id="CLU_547184_0_0_9"/>
<proteinExistence type="predicted"/>
<dbReference type="Proteomes" id="UP000012589">
    <property type="component" value="Unassembled WGS sequence"/>
</dbReference>
<evidence type="ECO:0000313" key="6">
    <source>
        <dbReference type="Proteomes" id="UP000012589"/>
    </source>
</evidence>
<dbReference type="PATRIC" id="fig|1235802.3.peg.6076"/>
<feature type="domain" description="DUF3846" evidence="3">
    <location>
        <begin position="351"/>
        <end position="448"/>
    </location>
</feature>
<feature type="compositionally biased region" description="Polar residues" evidence="1">
    <location>
        <begin position="153"/>
        <end position="171"/>
    </location>
</feature>
<dbReference type="InterPro" id="IPR046059">
    <property type="entry name" value="DUF6017"/>
</dbReference>
<dbReference type="Pfam" id="PF06970">
    <property type="entry name" value="RepA_N"/>
    <property type="match status" value="1"/>
</dbReference>
<gene>
    <name evidence="5" type="ORF">C823_05749</name>
</gene>
<accession>N1ZYJ0</accession>
<dbReference type="InterPro" id="IPR024559">
    <property type="entry name" value="DUF3846"/>
</dbReference>
<evidence type="ECO:0000259" key="4">
    <source>
        <dbReference type="Pfam" id="PF19481"/>
    </source>
</evidence>
<keyword evidence="6" id="KW-1185">Reference proteome</keyword>
<protein>
    <submittedName>
        <fullName evidence="5">Uncharacterized protein</fullName>
    </submittedName>
</protein>
<organism evidence="5 6">
    <name type="scientific">Eubacterium plexicaudatum ASF492</name>
    <dbReference type="NCBI Taxonomy" id="1235802"/>
    <lineage>
        <taxon>Bacteria</taxon>
        <taxon>Bacillati</taxon>
        <taxon>Bacillota</taxon>
        <taxon>Clostridia</taxon>
        <taxon>Eubacteriales</taxon>
        <taxon>Eubacteriaceae</taxon>
        <taxon>Eubacterium</taxon>
    </lineage>
</organism>
<evidence type="ECO:0000313" key="5">
    <source>
        <dbReference type="EMBL" id="EMZ18880.1"/>
    </source>
</evidence>
<evidence type="ECO:0000259" key="2">
    <source>
        <dbReference type="Pfam" id="PF06970"/>
    </source>
</evidence>
<dbReference type="STRING" id="1235802.C823_05749"/>
<dbReference type="InterPro" id="IPR010724">
    <property type="entry name" value="RepA_N"/>
</dbReference>
<feature type="region of interest" description="Disordered" evidence="1">
    <location>
        <begin position="125"/>
        <end position="199"/>
    </location>
</feature>
<reference evidence="5 6" key="1">
    <citation type="journal article" date="2014" name="Genome Announc.">
        <title>Draft genome sequences of the altered schaedler flora, a defined bacterial community from gnotobiotic mice.</title>
        <authorList>
            <person name="Wannemuehler M.J."/>
            <person name="Overstreet A.M."/>
            <person name="Ward D.V."/>
            <person name="Phillips G.J."/>
        </authorList>
    </citation>
    <scope>NUCLEOTIDE SEQUENCE [LARGE SCALE GENOMIC DNA]</scope>
    <source>
        <strain evidence="5 6">ASF492</strain>
    </source>
</reference>
<dbReference type="eggNOG" id="COG4734">
    <property type="taxonomic scope" value="Bacteria"/>
</dbReference>
<sequence>MPETLNLNYYYGNEADQYSFYRIPKILLTDRRYKGVSLEAKVLYGLLLDRMGLSARNGWLDDNGRVFLYFTQEEVMTMLDCGKDKATKLFRELEGIGLVERKKQGQGHPARIYVKNFILEPEHSAPVQTAENQPSRPLDSAAVKTAEKPQSAPLKTSGQECGISAPNNTDINKTEKSDTDLSITPPAPSAVSSPAGKRAPCRMGLDEMESCRELILENIDYDILLERNPWDKDLLDGYVELMLEICCSTRESVRICGQEVPTEVVKSRFLKLNSEHIGYVMDSLKSNTAKIGNIKAYTLAALYNAPRHDGAVLHIPCQPRYGAWAAGRLSRPALCNTSIKPKEDFCMEHEINILVVEPGRPPRPARVDNSLETFSQLVGGELAMGCFLPQRVMLLYNEGANRQGLPPNRCNPFVKECISGTFLLCGLSDGEGFCSLSPAQQAEFQRLFARPGEFMMLGADHICASPAEFAETAGRLWGSMASGESVVLTKWGGTESGA</sequence>
<dbReference type="Pfam" id="PF12957">
    <property type="entry name" value="DUF3846"/>
    <property type="match status" value="1"/>
</dbReference>
<name>N1ZYJ0_9FIRM</name>
<evidence type="ECO:0000256" key="1">
    <source>
        <dbReference type="SAM" id="MobiDB-lite"/>
    </source>
</evidence>
<feature type="domain" description="DUF6017" evidence="4">
    <location>
        <begin position="190"/>
        <end position="307"/>
    </location>
</feature>
<dbReference type="Pfam" id="PF19481">
    <property type="entry name" value="DUF6017"/>
    <property type="match status" value="1"/>
</dbReference>